<feature type="transmembrane region" description="Helical" evidence="1">
    <location>
        <begin position="115"/>
        <end position="138"/>
    </location>
</feature>
<proteinExistence type="predicted"/>
<dbReference type="EMBL" id="UINC01122204">
    <property type="protein sequence ID" value="SVC97873.1"/>
    <property type="molecule type" value="Genomic_DNA"/>
</dbReference>
<dbReference type="InterPro" id="IPR049500">
    <property type="entry name" value="Peptidase_M50B-like"/>
</dbReference>
<reference evidence="2" key="1">
    <citation type="submission" date="2018-05" db="EMBL/GenBank/DDBJ databases">
        <authorList>
            <person name="Lanie J.A."/>
            <person name="Ng W.-L."/>
            <person name="Kazmierczak K.M."/>
            <person name="Andrzejewski T.M."/>
            <person name="Davidsen T.M."/>
            <person name="Wayne K.J."/>
            <person name="Tettelin H."/>
            <person name="Glass J.I."/>
            <person name="Rusch D."/>
            <person name="Podicherti R."/>
            <person name="Tsui H.-C.T."/>
            <person name="Winkler M.E."/>
        </authorList>
    </citation>
    <scope>NUCLEOTIDE SEQUENCE</scope>
</reference>
<keyword evidence="1" id="KW-1133">Transmembrane helix</keyword>
<evidence type="ECO:0000313" key="2">
    <source>
        <dbReference type="EMBL" id="SVC97873.1"/>
    </source>
</evidence>
<feature type="transmembrane region" description="Helical" evidence="1">
    <location>
        <begin position="46"/>
        <end position="63"/>
    </location>
</feature>
<name>A0A382RJI9_9ZZZZ</name>
<accession>A0A382RJI9</accession>
<dbReference type="AlphaFoldDB" id="A0A382RJI9"/>
<gene>
    <name evidence="2" type="ORF">METZ01_LOCUS350727</name>
</gene>
<keyword evidence="1" id="KW-0812">Transmembrane</keyword>
<dbReference type="Pfam" id="PF13398">
    <property type="entry name" value="Peptidase_M50B"/>
    <property type="match status" value="1"/>
</dbReference>
<protein>
    <submittedName>
        <fullName evidence="2">Uncharacterized protein</fullName>
    </submittedName>
</protein>
<feature type="non-terminal residue" evidence="2">
    <location>
        <position position="159"/>
    </location>
</feature>
<organism evidence="2">
    <name type="scientific">marine metagenome</name>
    <dbReference type="NCBI Taxonomy" id="408172"/>
    <lineage>
        <taxon>unclassified sequences</taxon>
        <taxon>metagenomes</taxon>
        <taxon>ecological metagenomes</taxon>
    </lineage>
</organism>
<evidence type="ECO:0000256" key="1">
    <source>
        <dbReference type="SAM" id="Phobius"/>
    </source>
</evidence>
<sequence length="159" mass="17326">MNALTTFVLRLAKWPVALAALVALPGAVLGFKDEIEATVDVFEAMRPFLYAAGGYAAIWMIVLRPRSMREGSFWSTLEHEATHILFALLTFSQVRELAASSGQGGYMKHRGGDNWLVTIAPYFFPTLSVPVILVTLLLEGSEVDVANAVLGVTVAYHIT</sequence>
<keyword evidence="1" id="KW-0472">Membrane</keyword>